<gene>
    <name evidence="1" type="ORF">SAMN05421743_102240</name>
</gene>
<sequence>MKTKVEIFDPAMCCPTGVCGPSVDPELTRISRTVMKLVNEGYDVTRYNLAQEPEQFTNTEVTKLMEEKGTEALPATVVDGKLVKAGNYPSFGEFAAWFDFNESDLQVTTPKKKIDFTTK</sequence>
<dbReference type="InterPro" id="IPR010712">
    <property type="entry name" value="Arsenical-R_ArsD"/>
</dbReference>
<dbReference type="NCBIfam" id="NF033727">
    <property type="entry name" value="chaperon_ArsD"/>
    <property type="match status" value="1"/>
</dbReference>
<dbReference type="AlphaFoldDB" id="A0A1H3XUX1"/>
<organism evidence="1 2">
    <name type="scientific">Thalassobacillus cyri</name>
    <dbReference type="NCBI Taxonomy" id="571932"/>
    <lineage>
        <taxon>Bacteria</taxon>
        <taxon>Bacillati</taxon>
        <taxon>Bacillota</taxon>
        <taxon>Bacilli</taxon>
        <taxon>Bacillales</taxon>
        <taxon>Bacillaceae</taxon>
        <taxon>Thalassobacillus</taxon>
    </lineage>
</organism>
<keyword evidence="2" id="KW-1185">Reference proteome</keyword>
<dbReference type="GO" id="GO:0046685">
    <property type="term" value="P:response to arsenic-containing substance"/>
    <property type="evidence" value="ECO:0007669"/>
    <property type="project" value="InterPro"/>
</dbReference>
<accession>A0A1H3XUX1</accession>
<dbReference type="Proteomes" id="UP000198584">
    <property type="component" value="Unassembled WGS sequence"/>
</dbReference>
<proteinExistence type="predicted"/>
<reference evidence="1 2" key="1">
    <citation type="submission" date="2016-10" db="EMBL/GenBank/DDBJ databases">
        <authorList>
            <person name="de Groot N.N."/>
        </authorList>
    </citation>
    <scope>NUCLEOTIDE SEQUENCE [LARGE SCALE GENOMIC DNA]</scope>
    <source>
        <strain evidence="1 2">CCM7597</strain>
    </source>
</reference>
<dbReference type="EMBL" id="FNQR01000002">
    <property type="protein sequence ID" value="SEA02342.1"/>
    <property type="molecule type" value="Genomic_DNA"/>
</dbReference>
<dbReference type="STRING" id="571932.SAMN05421743_102240"/>
<evidence type="ECO:0000313" key="2">
    <source>
        <dbReference type="Proteomes" id="UP000198584"/>
    </source>
</evidence>
<dbReference type="GO" id="GO:0003677">
    <property type="term" value="F:DNA binding"/>
    <property type="evidence" value="ECO:0007669"/>
    <property type="project" value="InterPro"/>
</dbReference>
<dbReference type="GO" id="GO:0045892">
    <property type="term" value="P:negative regulation of DNA-templated transcription"/>
    <property type="evidence" value="ECO:0007669"/>
    <property type="project" value="InterPro"/>
</dbReference>
<dbReference type="Pfam" id="PF06953">
    <property type="entry name" value="ArsD"/>
    <property type="match status" value="1"/>
</dbReference>
<protein>
    <submittedName>
        <fullName evidence="1">Arsenical resistance operon trans-acting repressor ArsD</fullName>
    </submittedName>
</protein>
<evidence type="ECO:0000313" key="1">
    <source>
        <dbReference type="EMBL" id="SEA02342.1"/>
    </source>
</evidence>
<name>A0A1H3XUX1_9BACI</name>
<dbReference type="Gene3D" id="3.40.30.10">
    <property type="entry name" value="Glutaredoxin"/>
    <property type="match status" value="1"/>
</dbReference>
<dbReference type="RefSeq" id="WP_093042416.1">
    <property type="nucleotide sequence ID" value="NZ_FNQR01000002.1"/>
</dbReference>
<dbReference type="OrthoDB" id="9801358at2"/>